<proteinExistence type="predicted"/>
<comment type="caution">
    <text evidence="1">The sequence shown here is derived from an EMBL/GenBank/DDBJ whole genome shotgun (WGS) entry which is preliminary data.</text>
</comment>
<accession>A0A4U0UCG5</accession>
<protein>
    <submittedName>
        <fullName evidence="1">Uncharacterized protein</fullName>
    </submittedName>
</protein>
<sequence>MHEFWVKKERRDHIFKQATRPDGQKAYLEFQTLERGSPYTLRMTKMNGEYELCNWRVRYDQVKKMVHDIGPAQDMHSLLGHEAFESVRENGNPSSEEQQHPTNVIDSGVGRRIDERRNIQNVAGDSTERIQNPQLAVDAALPSLTGTEMDRLHRIHDAAVFKHWLRMCFVKGDTGLSISQIDIWKAFRDHLERGSAKCFELYKAGGMIVVLKEVSPKADLRIREFRQEDGAYDIKIKGIRPRKECCLKVSGIALGPA</sequence>
<dbReference type="Proteomes" id="UP000308549">
    <property type="component" value="Unassembled WGS sequence"/>
</dbReference>
<reference evidence="1 2" key="1">
    <citation type="submission" date="2017-03" db="EMBL/GenBank/DDBJ databases">
        <title>Genomes of endolithic fungi from Antarctica.</title>
        <authorList>
            <person name="Coleine C."/>
            <person name="Masonjones S."/>
            <person name="Stajich J.E."/>
        </authorList>
    </citation>
    <scope>NUCLEOTIDE SEQUENCE [LARGE SCALE GENOMIC DNA]</scope>
    <source>
        <strain evidence="1 2">CCFEE 6315</strain>
    </source>
</reference>
<name>A0A4U0UCG5_9PEZI</name>
<evidence type="ECO:0000313" key="2">
    <source>
        <dbReference type="Proteomes" id="UP000308549"/>
    </source>
</evidence>
<dbReference type="AlphaFoldDB" id="A0A4U0UCG5"/>
<organism evidence="1 2">
    <name type="scientific">Salinomyces thailandicus</name>
    <dbReference type="NCBI Taxonomy" id="706561"/>
    <lineage>
        <taxon>Eukaryota</taxon>
        <taxon>Fungi</taxon>
        <taxon>Dikarya</taxon>
        <taxon>Ascomycota</taxon>
        <taxon>Pezizomycotina</taxon>
        <taxon>Dothideomycetes</taxon>
        <taxon>Dothideomycetidae</taxon>
        <taxon>Mycosphaerellales</taxon>
        <taxon>Teratosphaeriaceae</taxon>
        <taxon>Salinomyces</taxon>
    </lineage>
</organism>
<evidence type="ECO:0000313" key="1">
    <source>
        <dbReference type="EMBL" id="TKA33170.1"/>
    </source>
</evidence>
<keyword evidence="2" id="KW-1185">Reference proteome</keyword>
<dbReference type="OrthoDB" id="27483at2759"/>
<gene>
    <name evidence="1" type="ORF">B0A50_00723</name>
</gene>
<dbReference type="EMBL" id="NAJL01000003">
    <property type="protein sequence ID" value="TKA33170.1"/>
    <property type="molecule type" value="Genomic_DNA"/>
</dbReference>